<protein>
    <submittedName>
        <fullName evidence="2">Uncharacterized protein</fullName>
    </submittedName>
</protein>
<keyword evidence="1" id="KW-1133">Transmembrane helix</keyword>
<gene>
    <name evidence="2" type="ORF">DRO07_01310</name>
</gene>
<accession>A0A497JGX5</accession>
<organism evidence="2 3">
    <name type="scientific">Candidatus Iainarchaeum sp</name>
    <dbReference type="NCBI Taxonomy" id="3101447"/>
    <lineage>
        <taxon>Archaea</taxon>
        <taxon>Candidatus Iainarchaeota</taxon>
        <taxon>Candidatus Iainarchaeia</taxon>
        <taxon>Candidatus Iainarchaeales</taxon>
        <taxon>Candidatus Iainarchaeaceae</taxon>
        <taxon>Candidatus Iainarchaeum</taxon>
    </lineage>
</organism>
<sequence>MGLYDKTYKSFAFGFEIEKIKSIALPLLALFVVLVIVFLASTAIAPKPIEARLLDNPLNLQKKPYTLLEVKVTNVTESDASDVNVIVEAANKEAIFIGPGLKEKKSLAIIERGQYRKLYFLVSPKSDIEEGSYLIKIKVSMNNKLFEENIGLIVKPH</sequence>
<keyword evidence="1" id="KW-0812">Transmembrane</keyword>
<evidence type="ECO:0000313" key="2">
    <source>
        <dbReference type="EMBL" id="RLG69951.1"/>
    </source>
</evidence>
<reference evidence="2 3" key="1">
    <citation type="submission" date="2018-06" db="EMBL/GenBank/DDBJ databases">
        <title>Extensive metabolic versatility and redundancy in microbially diverse, dynamic hydrothermal sediments.</title>
        <authorList>
            <person name="Dombrowski N."/>
            <person name="Teske A."/>
            <person name="Baker B.J."/>
        </authorList>
    </citation>
    <scope>NUCLEOTIDE SEQUENCE [LARGE SCALE GENOMIC DNA]</scope>
    <source>
        <strain evidence="2">B9_G13</strain>
    </source>
</reference>
<dbReference type="EMBL" id="QMWO01000033">
    <property type="protein sequence ID" value="RLG69951.1"/>
    <property type="molecule type" value="Genomic_DNA"/>
</dbReference>
<keyword evidence="1" id="KW-0472">Membrane</keyword>
<evidence type="ECO:0000256" key="1">
    <source>
        <dbReference type="SAM" id="Phobius"/>
    </source>
</evidence>
<feature type="transmembrane region" description="Helical" evidence="1">
    <location>
        <begin position="23"/>
        <end position="45"/>
    </location>
</feature>
<name>A0A497JGX5_9ARCH</name>
<proteinExistence type="predicted"/>
<dbReference type="AlphaFoldDB" id="A0A497JGX5"/>
<comment type="caution">
    <text evidence="2">The sequence shown here is derived from an EMBL/GenBank/DDBJ whole genome shotgun (WGS) entry which is preliminary data.</text>
</comment>
<evidence type="ECO:0000313" key="3">
    <source>
        <dbReference type="Proteomes" id="UP000277633"/>
    </source>
</evidence>
<dbReference type="Proteomes" id="UP000277633">
    <property type="component" value="Unassembled WGS sequence"/>
</dbReference>